<dbReference type="Gene3D" id="1.20.1250.20">
    <property type="entry name" value="MFS general substrate transporter like domains"/>
    <property type="match status" value="2"/>
</dbReference>
<evidence type="ECO:0000256" key="4">
    <source>
        <dbReference type="SAM" id="Phobius"/>
    </source>
</evidence>
<name>A0A0J6II90_9PSED</name>
<dbReference type="Proteomes" id="UP000036325">
    <property type="component" value="Unassembled WGS sequence"/>
</dbReference>
<feature type="transmembrane region" description="Helical" evidence="4">
    <location>
        <begin position="237"/>
        <end position="257"/>
    </location>
</feature>
<dbReference type="InterPro" id="IPR011701">
    <property type="entry name" value="MFS"/>
</dbReference>
<dbReference type="AlphaFoldDB" id="A0A0J6II90"/>
<feature type="transmembrane region" description="Helical" evidence="4">
    <location>
        <begin position="202"/>
        <end position="225"/>
    </location>
</feature>
<dbReference type="EMBL" id="JYLF01000003">
    <property type="protein sequence ID" value="KMN14310.1"/>
    <property type="molecule type" value="Genomic_DNA"/>
</dbReference>
<dbReference type="InterPro" id="IPR052524">
    <property type="entry name" value="MFS_Cyanate_Porter"/>
</dbReference>
<dbReference type="PATRIC" id="fig|1608994.3.peg.2617"/>
<dbReference type="SUPFAM" id="SSF103473">
    <property type="entry name" value="MFS general substrate transporter"/>
    <property type="match status" value="1"/>
</dbReference>
<evidence type="ECO:0000259" key="5">
    <source>
        <dbReference type="PROSITE" id="PS50850"/>
    </source>
</evidence>
<keyword evidence="1 4" id="KW-0812">Transmembrane</keyword>
<dbReference type="InterPro" id="IPR036259">
    <property type="entry name" value="MFS_trans_sf"/>
</dbReference>
<accession>A0A0J6II90</accession>
<feature type="transmembrane region" description="Helical" evidence="4">
    <location>
        <begin position="133"/>
        <end position="153"/>
    </location>
</feature>
<dbReference type="PANTHER" id="PTHR23523">
    <property type="match status" value="1"/>
</dbReference>
<comment type="caution">
    <text evidence="6">The sequence shown here is derived from an EMBL/GenBank/DDBJ whole genome shotgun (WGS) entry which is preliminary data.</text>
</comment>
<evidence type="ECO:0000256" key="2">
    <source>
        <dbReference type="ARBA" id="ARBA00022989"/>
    </source>
</evidence>
<feature type="transmembrane region" description="Helical" evidence="4">
    <location>
        <begin position="42"/>
        <end position="64"/>
    </location>
</feature>
<dbReference type="PROSITE" id="PS50850">
    <property type="entry name" value="MFS"/>
    <property type="match status" value="1"/>
</dbReference>
<keyword evidence="3 4" id="KW-0472">Membrane</keyword>
<dbReference type="InterPro" id="IPR020846">
    <property type="entry name" value="MFS_dom"/>
</dbReference>
<sequence>MDSRLSKTMIGILAVLVGINLRPIMASIGPLLGVLQTDLALSSAQASLLTTLPVMMMGLFALAGPWLQGWIGENKGIAMGLLLIAVASGARAYIDGSSSLIATAALGGIGIAVTQALMPAFLKRNYPQSAGTLMGLFTTGIMAGAAIASASAAPSADVLGWRMTLGMAAFPAIIAFGVWVISVNDHRPQANKARLPIKSSRAWLLMAFFGIGTGAYTLVLAWLPPYYIELGWPASNAGYLLGALTLTEVLAGLFVSAIIHRFPDRRGPLALVIILVIAGLGCLIAAPLALVVPATILLGLGIGALFPLSLIVTLDHASSPAEAGSLLAFVQGGGYLIAGTMPFLAGVLRDELASLRLAWVGMAIAVAILLILCRHFAPLRSVSASRT</sequence>
<protein>
    <submittedName>
        <fullName evidence="6">MFS transporter</fullName>
    </submittedName>
</protein>
<feature type="transmembrane region" description="Helical" evidence="4">
    <location>
        <begin position="269"/>
        <end position="290"/>
    </location>
</feature>
<feature type="transmembrane region" description="Helical" evidence="4">
    <location>
        <begin position="357"/>
        <end position="377"/>
    </location>
</feature>
<gene>
    <name evidence="6" type="ORF">TU86_09985</name>
</gene>
<evidence type="ECO:0000313" key="7">
    <source>
        <dbReference type="Proteomes" id="UP000036325"/>
    </source>
</evidence>
<dbReference type="GO" id="GO:0022857">
    <property type="term" value="F:transmembrane transporter activity"/>
    <property type="evidence" value="ECO:0007669"/>
    <property type="project" value="InterPro"/>
</dbReference>
<dbReference type="RefSeq" id="WP_048364125.1">
    <property type="nucleotide sequence ID" value="NZ_JAAEBV010000002.1"/>
</dbReference>
<dbReference type="STRING" id="1608994.TU86_09985"/>
<evidence type="ECO:0000256" key="3">
    <source>
        <dbReference type="ARBA" id="ARBA00023136"/>
    </source>
</evidence>
<feature type="domain" description="Major facilitator superfamily (MFS) profile" evidence="5">
    <location>
        <begin position="6"/>
        <end position="381"/>
    </location>
</feature>
<organism evidence="6 7">
    <name type="scientific">Pseudomonas weihenstephanensis</name>
    <dbReference type="NCBI Taxonomy" id="1608994"/>
    <lineage>
        <taxon>Bacteria</taxon>
        <taxon>Pseudomonadati</taxon>
        <taxon>Pseudomonadota</taxon>
        <taxon>Gammaproteobacteria</taxon>
        <taxon>Pseudomonadales</taxon>
        <taxon>Pseudomonadaceae</taxon>
        <taxon>Pseudomonas</taxon>
    </lineage>
</organism>
<feature type="transmembrane region" description="Helical" evidence="4">
    <location>
        <begin position="326"/>
        <end position="345"/>
    </location>
</feature>
<feature type="transmembrane region" description="Helical" evidence="4">
    <location>
        <begin position="100"/>
        <end position="121"/>
    </location>
</feature>
<dbReference type="Pfam" id="PF07690">
    <property type="entry name" value="MFS_1"/>
    <property type="match status" value="1"/>
</dbReference>
<feature type="transmembrane region" description="Helical" evidence="4">
    <location>
        <begin position="76"/>
        <end position="94"/>
    </location>
</feature>
<evidence type="ECO:0000313" key="6">
    <source>
        <dbReference type="EMBL" id="KMN14310.1"/>
    </source>
</evidence>
<proteinExistence type="predicted"/>
<evidence type="ECO:0000256" key="1">
    <source>
        <dbReference type="ARBA" id="ARBA00022692"/>
    </source>
</evidence>
<feature type="transmembrane region" description="Helical" evidence="4">
    <location>
        <begin position="159"/>
        <end position="181"/>
    </location>
</feature>
<reference evidence="6 7" key="1">
    <citation type="submission" date="2015-02" db="EMBL/GenBank/DDBJ databases">
        <title>Pseudomonas helleri sp. nov. and Pseudomonas weihenstephanensis sp. nov., isolated from raw cows milk.</title>
        <authorList>
            <person name="von Neubeck M."/>
            <person name="Huptas C."/>
            <person name="Wenning M."/>
            <person name="Scherer S."/>
        </authorList>
    </citation>
    <scope>NUCLEOTIDE SEQUENCE [LARGE SCALE GENOMIC DNA]</scope>
    <source>
        <strain evidence="6 7">DSM 29166</strain>
    </source>
</reference>
<dbReference type="OrthoDB" id="5758872at2"/>
<feature type="transmembrane region" description="Helical" evidence="4">
    <location>
        <begin position="296"/>
        <end position="314"/>
    </location>
</feature>
<keyword evidence="2 4" id="KW-1133">Transmembrane helix</keyword>
<dbReference type="PANTHER" id="PTHR23523:SF1">
    <property type="entry name" value="CYANATE TRANSPORT PROTEIN CYNX"/>
    <property type="match status" value="1"/>
</dbReference>